<comment type="caution">
    <text evidence="1">The sequence shown here is derived from an EMBL/GenBank/DDBJ whole genome shotgun (WGS) entry which is preliminary data.</text>
</comment>
<reference evidence="1 2" key="1">
    <citation type="submission" date="2019-05" db="EMBL/GenBank/DDBJ databases">
        <title>Another draft genome of Portunus trituberculatus and its Hox gene families provides insights of decapod evolution.</title>
        <authorList>
            <person name="Jeong J.-H."/>
            <person name="Song I."/>
            <person name="Kim S."/>
            <person name="Choi T."/>
            <person name="Kim D."/>
            <person name="Ryu S."/>
            <person name="Kim W."/>
        </authorList>
    </citation>
    <scope>NUCLEOTIDE SEQUENCE [LARGE SCALE GENOMIC DNA]</scope>
    <source>
        <tissue evidence="1">Muscle</tissue>
    </source>
</reference>
<evidence type="ECO:0000313" key="2">
    <source>
        <dbReference type="Proteomes" id="UP000324222"/>
    </source>
</evidence>
<dbReference type="AlphaFoldDB" id="A0A5B7GN77"/>
<name>A0A5B7GN77_PORTR</name>
<evidence type="ECO:0000313" key="1">
    <source>
        <dbReference type="EMBL" id="MPC58956.1"/>
    </source>
</evidence>
<proteinExistence type="predicted"/>
<dbReference type="Proteomes" id="UP000324222">
    <property type="component" value="Unassembled WGS sequence"/>
</dbReference>
<accession>A0A5B7GN77</accession>
<organism evidence="1 2">
    <name type="scientific">Portunus trituberculatus</name>
    <name type="common">Swimming crab</name>
    <name type="synonym">Neptunus trituberculatus</name>
    <dbReference type="NCBI Taxonomy" id="210409"/>
    <lineage>
        <taxon>Eukaryota</taxon>
        <taxon>Metazoa</taxon>
        <taxon>Ecdysozoa</taxon>
        <taxon>Arthropoda</taxon>
        <taxon>Crustacea</taxon>
        <taxon>Multicrustacea</taxon>
        <taxon>Malacostraca</taxon>
        <taxon>Eumalacostraca</taxon>
        <taxon>Eucarida</taxon>
        <taxon>Decapoda</taxon>
        <taxon>Pleocyemata</taxon>
        <taxon>Brachyura</taxon>
        <taxon>Eubrachyura</taxon>
        <taxon>Portunoidea</taxon>
        <taxon>Portunidae</taxon>
        <taxon>Portuninae</taxon>
        <taxon>Portunus</taxon>
    </lineage>
</organism>
<keyword evidence="2" id="KW-1185">Reference proteome</keyword>
<gene>
    <name evidence="1" type="ORF">E2C01_052971</name>
</gene>
<protein>
    <submittedName>
        <fullName evidence="1">Uncharacterized protein</fullName>
    </submittedName>
</protein>
<dbReference type="EMBL" id="VSRR010016130">
    <property type="protein sequence ID" value="MPC58956.1"/>
    <property type="molecule type" value="Genomic_DNA"/>
</dbReference>
<sequence length="308" mass="33515">MSRDGLRYVEGWSRVSLRTSRRHCLTTSLPFWACGGRGVRSGGGGVRDGGVRSVVCWPRSDPFTWSPEWQGKDDLRSPQLPSGAPPRLLLLLLLLPRRLCLRSAHVAAPAVDTVHAEGEKRRLGLALTRKVKTFQRHFRTTASRPDGSHGLARTLHQTDKQNKIPSERRAMCGFPPPLTLSTACLGGPRPTHTAQNRRAPPHPATACDLRHDTRRRQVVVFVAGQTLSCPFTPNRPAPLVPRAAPPTHGTEASCLPPTPTLPTHINGGLRVLPSPLSPTVHDPPTTPIDHHSATHMLVGVGAPQTHTE</sequence>